<organism evidence="2 3">
    <name type="scientific">Caerostris extrusa</name>
    <name type="common">Bark spider</name>
    <name type="synonym">Caerostris bankana</name>
    <dbReference type="NCBI Taxonomy" id="172846"/>
    <lineage>
        <taxon>Eukaryota</taxon>
        <taxon>Metazoa</taxon>
        <taxon>Ecdysozoa</taxon>
        <taxon>Arthropoda</taxon>
        <taxon>Chelicerata</taxon>
        <taxon>Arachnida</taxon>
        <taxon>Araneae</taxon>
        <taxon>Araneomorphae</taxon>
        <taxon>Entelegynae</taxon>
        <taxon>Araneoidea</taxon>
        <taxon>Araneidae</taxon>
        <taxon>Caerostris</taxon>
    </lineage>
</organism>
<accession>A0AAV4QA26</accession>
<gene>
    <name evidence="2" type="primary">MPP5_0</name>
    <name evidence="2" type="ORF">CEXT_400311</name>
</gene>
<feature type="compositionally biased region" description="Basic and acidic residues" evidence="1">
    <location>
        <begin position="94"/>
        <end position="106"/>
    </location>
</feature>
<keyword evidence="3" id="KW-1185">Reference proteome</keyword>
<feature type="region of interest" description="Disordered" evidence="1">
    <location>
        <begin position="29"/>
        <end position="106"/>
    </location>
</feature>
<sequence>MSLHGESLVMMHSKARTLCCSWRCDSTGHLPDHGDERPTGYDSAVRPLPPEPDAHQSHLRCPPQQQQQQLLHHQSRPRERSVRAQTIFASPTDPPHEEGPAAKDAMKDPKIHSFVNNNVHREMAVDVPDSFVAVTKTAPRYPPPRRKPPRAPPDTSSLKKNGLYHFTAEPATPNHVRSVSSQDGCPDATPERRTPPTPRISELMGKAGEPPQEEEKLIELNQLHRIRKYQVGGSSLLLLTFPFECDHHQVVIGGMELFLLGKYVYPNIVSSPDNIS</sequence>
<dbReference type="AlphaFoldDB" id="A0AAV4QA26"/>
<feature type="compositionally biased region" description="Low complexity" evidence="1">
    <location>
        <begin position="59"/>
        <end position="72"/>
    </location>
</feature>
<dbReference type="EMBL" id="BPLR01005763">
    <property type="protein sequence ID" value="GIY04865.1"/>
    <property type="molecule type" value="Genomic_DNA"/>
</dbReference>
<protein>
    <submittedName>
        <fullName evidence="2">MAGUK p55 subfamily member 5</fullName>
    </submittedName>
</protein>
<feature type="compositionally biased region" description="Basic and acidic residues" evidence="1">
    <location>
        <begin position="30"/>
        <end position="39"/>
    </location>
</feature>
<feature type="region of interest" description="Disordered" evidence="1">
    <location>
        <begin position="136"/>
        <end position="212"/>
    </location>
</feature>
<evidence type="ECO:0000313" key="2">
    <source>
        <dbReference type="EMBL" id="GIY04865.1"/>
    </source>
</evidence>
<evidence type="ECO:0000313" key="3">
    <source>
        <dbReference type="Proteomes" id="UP001054945"/>
    </source>
</evidence>
<name>A0AAV4QA26_CAEEX</name>
<reference evidence="2 3" key="1">
    <citation type="submission" date="2021-06" db="EMBL/GenBank/DDBJ databases">
        <title>Caerostris extrusa draft genome.</title>
        <authorList>
            <person name="Kono N."/>
            <person name="Arakawa K."/>
        </authorList>
    </citation>
    <scope>NUCLEOTIDE SEQUENCE [LARGE SCALE GENOMIC DNA]</scope>
</reference>
<comment type="caution">
    <text evidence="2">The sequence shown here is derived from an EMBL/GenBank/DDBJ whole genome shotgun (WGS) entry which is preliminary data.</text>
</comment>
<evidence type="ECO:0000256" key="1">
    <source>
        <dbReference type="SAM" id="MobiDB-lite"/>
    </source>
</evidence>
<proteinExistence type="predicted"/>
<dbReference type="Proteomes" id="UP001054945">
    <property type="component" value="Unassembled WGS sequence"/>
</dbReference>